<dbReference type="EMBL" id="BNJJ01000009">
    <property type="protein sequence ID" value="GHO85591.1"/>
    <property type="molecule type" value="Genomic_DNA"/>
</dbReference>
<gene>
    <name evidence="3" type="ORF">KSZ_35970</name>
</gene>
<evidence type="ECO:0000256" key="1">
    <source>
        <dbReference type="ARBA" id="ARBA00022679"/>
    </source>
</evidence>
<dbReference type="Pfam" id="PF13649">
    <property type="entry name" value="Methyltransf_25"/>
    <property type="match status" value="1"/>
</dbReference>
<dbReference type="RefSeq" id="WP_201363230.1">
    <property type="nucleotide sequence ID" value="NZ_BNJJ01000009.1"/>
</dbReference>
<accession>A0ABQ3VKF6</accession>
<organism evidence="3 4">
    <name type="scientific">Dictyobacter formicarum</name>
    <dbReference type="NCBI Taxonomy" id="2778368"/>
    <lineage>
        <taxon>Bacteria</taxon>
        <taxon>Bacillati</taxon>
        <taxon>Chloroflexota</taxon>
        <taxon>Ktedonobacteria</taxon>
        <taxon>Ktedonobacterales</taxon>
        <taxon>Dictyobacteraceae</taxon>
        <taxon>Dictyobacter</taxon>
    </lineage>
</organism>
<sequence length="260" mass="29897">MPTVEQNRANWTEHTWAGQGDEWSGLWGGTESLWWGSLLPRLHAFVPTETILEIAPGFGRATQYLKDLCQHLTVVDVTERCIDACKQRFSSSSNITYYVNDGKSLNMISDHSIDVVFSFDSLVHAEPDVIKAYLSQMRRILKPNGMGFIHHSNVGGIPPFIKKIPFIRRALDQGWRSEGMTARLFQRYCEQAELQCVGQEIINRITRYPLPHDCFSLFTLPYSPWARRYRAFTNLGFAYEAAYLAKQTRLYSKSSFRTEI</sequence>
<evidence type="ECO:0000313" key="4">
    <source>
        <dbReference type="Proteomes" id="UP000635565"/>
    </source>
</evidence>
<keyword evidence="1" id="KW-0808">Transferase</keyword>
<dbReference type="Gene3D" id="3.40.50.150">
    <property type="entry name" value="Vaccinia Virus protein VP39"/>
    <property type="match status" value="1"/>
</dbReference>
<name>A0ABQ3VKF6_9CHLR</name>
<reference evidence="3 4" key="1">
    <citation type="journal article" date="2021" name="Int. J. Syst. Evol. Microbiol.">
        <title>Reticulibacter mediterranei gen. nov., sp. nov., within the new family Reticulibacteraceae fam. nov., and Ktedonospora formicarum gen. nov., sp. nov., Ktedonobacter robiniae sp. nov., Dictyobacter formicarum sp. nov. and Dictyobacter arantiisoli sp. nov., belonging to the class Ktedonobacteria.</title>
        <authorList>
            <person name="Yabe S."/>
            <person name="Zheng Y."/>
            <person name="Wang C.M."/>
            <person name="Sakai Y."/>
            <person name="Abe K."/>
            <person name="Yokota A."/>
            <person name="Donadio S."/>
            <person name="Cavaletti L."/>
            <person name="Monciardini P."/>
        </authorList>
    </citation>
    <scope>NUCLEOTIDE SEQUENCE [LARGE SCALE GENOMIC DNA]</scope>
    <source>
        <strain evidence="3 4">SOSP1-9</strain>
    </source>
</reference>
<proteinExistence type="predicted"/>
<dbReference type="CDD" id="cd02440">
    <property type="entry name" value="AdoMet_MTases"/>
    <property type="match status" value="1"/>
</dbReference>
<comment type="caution">
    <text evidence="3">The sequence shown here is derived from an EMBL/GenBank/DDBJ whole genome shotgun (WGS) entry which is preliminary data.</text>
</comment>
<protein>
    <recommendedName>
        <fullName evidence="2">Methyltransferase domain-containing protein</fullName>
    </recommendedName>
</protein>
<dbReference type="SUPFAM" id="SSF53335">
    <property type="entry name" value="S-adenosyl-L-methionine-dependent methyltransferases"/>
    <property type="match status" value="1"/>
</dbReference>
<keyword evidence="4" id="KW-1185">Reference proteome</keyword>
<feature type="domain" description="Methyltransferase" evidence="2">
    <location>
        <begin position="51"/>
        <end position="145"/>
    </location>
</feature>
<dbReference type="Proteomes" id="UP000635565">
    <property type="component" value="Unassembled WGS sequence"/>
</dbReference>
<dbReference type="PANTHER" id="PTHR43861">
    <property type="entry name" value="TRANS-ACONITATE 2-METHYLTRANSFERASE-RELATED"/>
    <property type="match status" value="1"/>
</dbReference>
<dbReference type="InterPro" id="IPR041698">
    <property type="entry name" value="Methyltransf_25"/>
</dbReference>
<evidence type="ECO:0000313" key="3">
    <source>
        <dbReference type="EMBL" id="GHO85591.1"/>
    </source>
</evidence>
<dbReference type="InterPro" id="IPR029063">
    <property type="entry name" value="SAM-dependent_MTases_sf"/>
</dbReference>
<evidence type="ECO:0000259" key="2">
    <source>
        <dbReference type="Pfam" id="PF13649"/>
    </source>
</evidence>